<evidence type="ECO:0000313" key="1">
    <source>
        <dbReference type="EMBL" id="MPN42251.1"/>
    </source>
</evidence>
<protein>
    <submittedName>
        <fullName evidence="1">Uncharacterized protein</fullName>
    </submittedName>
</protein>
<dbReference type="AlphaFoldDB" id="A0A645HT78"/>
<comment type="caution">
    <text evidence="1">The sequence shown here is derived from an EMBL/GenBank/DDBJ whole genome shotgun (WGS) entry which is preliminary data.</text>
</comment>
<accession>A0A645HT78</accession>
<proteinExistence type="predicted"/>
<organism evidence="1">
    <name type="scientific">bioreactor metagenome</name>
    <dbReference type="NCBI Taxonomy" id="1076179"/>
    <lineage>
        <taxon>unclassified sequences</taxon>
        <taxon>metagenomes</taxon>
        <taxon>ecological metagenomes</taxon>
    </lineage>
</organism>
<dbReference type="EMBL" id="VSSQ01099849">
    <property type="protein sequence ID" value="MPN42251.1"/>
    <property type="molecule type" value="Genomic_DNA"/>
</dbReference>
<name>A0A645HT78_9ZZZZ</name>
<gene>
    <name evidence="1" type="ORF">SDC9_189807</name>
</gene>
<sequence length="106" mass="12369">MVVLKRLAGQLSFRANHRNGLIKPKRSSAVKYGSRSKIFKGFRISHHTEVILMPVFISNQVIQHHHLVEGFLHTKDTKLFAAIKVMLINRHMVRLFLRLHHIPCRD</sequence>
<reference evidence="1" key="1">
    <citation type="submission" date="2019-08" db="EMBL/GenBank/DDBJ databases">
        <authorList>
            <person name="Kucharzyk K."/>
            <person name="Murdoch R.W."/>
            <person name="Higgins S."/>
            <person name="Loffler F."/>
        </authorList>
    </citation>
    <scope>NUCLEOTIDE SEQUENCE</scope>
</reference>